<dbReference type="Proteomes" id="UP000182085">
    <property type="component" value="Chromosome I"/>
</dbReference>
<dbReference type="AlphaFoldDB" id="A0AAE8HI67"/>
<proteinExistence type="predicted"/>
<reference evidence="1 2" key="1">
    <citation type="submission" date="2016-10" db="EMBL/GenBank/DDBJ databases">
        <authorList>
            <person name="Varghese N."/>
            <person name="Submissions S."/>
        </authorList>
    </citation>
    <scope>NUCLEOTIDE SEQUENCE [LARGE SCALE GENOMIC DNA]</scope>
    <source>
        <strain evidence="1 2">BS2777</strain>
    </source>
</reference>
<name>A0AAE8HI67_9PSED</name>
<evidence type="ECO:0000313" key="2">
    <source>
        <dbReference type="Proteomes" id="UP000182085"/>
    </source>
</evidence>
<protein>
    <submittedName>
        <fullName evidence="1">Uncharacterized protein</fullName>
    </submittedName>
</protein>
<accession>A0AAE8HI67</accession>
<evidence type="ECO:0000313" key="1">
    <source>
        <dbReference type="EMBL" id="SDV16675.1"/>
    </source>
</evidence>
<gene>
    <name evidence="1" type="ORF">SAMN04490209_5622</name>
</gene>
<dbReference type="EMBL" id="LT629801">
    <property type="protein sequence ID" value="SDV16675.1"/>
    <property type="molecule type" value="Genomic_DNA"/>
</dbReference>
<organism evidence="1 2">
    <name type="scientific">Pseudomonas rhodesiae</name>
    <dbReference type="NCBI Taxonomy" id="76760"/>
    <lineage>
        <taxon>Bacteria</taxon>
        <taxon>Pseudomonadati</taxon>
        <taxon>Pseudomonadota</taxon>
        <taxon>Gammaproteobacteria</taxon>
        <taxon>Pseudomonadales</taxon>
        <taxon>Pseudomonadaceae</taxon>
        <taxon>Pseudomonas</taxon>
    </lineage>
</organism>
<sequence length="40" mass="4340">MRMSSGCIIPDNSAQRLQGMLDGHTILPFHLASARISVSQ</sequence>
<keyword evidence="2" id="KW-1185">Reference proteome</keyword>